<dbReference type="AlphaFoldDB" id="A0A914BDK2"/>
<feature type="compositionally biased region" description="Basic and acidic residues" evidence="1">
    <location>
        <begin position="360"/>
        <end position="370"/>
    </location>
</feature>
<sequence length="588" mass="63285">MGSLSFLTRPIQLVLHSRPGQLAVFLLEKTTQVAAEAFEALVGRESIGASEGSAKEGEKDGQSQPVDSEESEKLVEPGKVTNPNATQKNEGFLVRLTRIPAKHLRHLQNWLRSLQAEEPPTVSISSPGPAIEGRRRLVARKRLDELGFVTRVFRCALYALTDTLDFVGVKVSLLEYAKGTLRVSGDKTIDCSPVKERSAFSPNKRKECEESEEEDYDEEDEQEEDLGTLEQLNKSYNSEDDVDYQPPREEELNTDSEEYKEGQTESEESGQSGEDEGAKVPLPARRSIKPSTGAAKVKPATSSADGDGSAPNSKGKPPDRDIPKSVAESTAVPSTTVPSTTEVDSAIAQGTAGKMKSKTKGGDLNDHSSVKEGSAFSPSKRKEGEESEEDDNDQGDDQEEDLGTLEQLNKSYNSEDDVDYQPPREEELSTDSEEYKEGQTESEESGQSGEDEGAKVALPARRSIKPSTGAAKVKPATRNADGDGSAPARPGTKGNPPDQDIPKSVARSTAAPSTTIRSTTILSATITAKSQPETKSVSEVDSAIAQGAAGKMKIKTKGRDLNGEQVKNLPKIDPGKKNKNLPASDRTP</sequence>
<protein>
    <submittedName>
        <fullName evidence="2">Uncharacterized protein</fullName>
    </submittedName>
</protein>
<proteinExistence type="predicted"/>
<evidence type="ECO:0000313" key="3">
    <source>
        <dbReference type="Proteomes" id="UP000887568"/>
    </source>
</evidence>
<feature type="region of interest" description="Disordered" evidence="1">
    <location>
        <begin position="550"/>
        <end position="588"/>
    </location>
</feature>
<evidence type="ECO:0000256" key="1">
    <source>
        <dbReference type="SAM" id="MobiDB-lite"/>
    </source>
</evidence>
<feature type="region of interest" description="Disordered" evidence="1">
    <location>
        <begin position="49"/>
        <end position="87"/>
    </location>
</feature>
<dbReference type="Proteomes" id="UP000887568">
    <property type="component" value="Unplaced"/>
</dbReference>
<feature type="compositionally biased region" description="Polar residues" evidence="1">
    <location>
        <begin position="506"/>
        <end position="516"/>
    </location>
</feature>
<feature type="compositionally biased region" description="Acidic residues" evidence="1">
    <location>
        <begin position="209"/>
        <end position="227"/>
    </location>
</feature>
<reference evidence="2" key="1">
    <citation type="submission" date="2022-11" db="UniProtKB">
        <authorList>
            <consortium name="EnsemblMetazoa"/>
        </authorList>
    </citation>
    <scope>IDENTIFICATION</scope>
</reference>
<dbReference type="RefSeq" id="XP_038073512.1">
    <property type="nucleotide sequence ID" value="XM_038217584.1"/>
</dbReference>
<accession>A0A914BDK2</accession>
<feature type="compositionally biased region" description="Basic and acidic residues" evidence="1">
    <location>
        <begin position="422"/>
        <end position="439"/>
    </location>
</feature>
<organism evidence="2 3">
    <name type="scientific">Patiria miniata</name>
    <name type="common">Bat star</name>
    <name type="synonym">Asterina miniata</name>
    <dbReference type="NCBI Taxonomy" id="46514"/>
    <lineage>
        <taxon>Eukaryota</taxon>
        <taxon>Metazoa</taxon>
        <taxon>Echinodermata</taxon>
        <taxon>Eleutherozoa</taxon>
        <taxon>Asterozoa</taxon>
        <taxon>Asteroidea</taxon>
        <taxon>Valvatacea</taxon>
        <taxon>Valvatida</taxon>
        <taxon>Asterinidae</taxon>
        <taxon>Patiria</taxon>
    </lineage>
</organism>
<dbReference type="OMA" id="YKEGQTE"/>
<name>A0A914BDK2_PATMI</name>
<feature type="compositionally biased region" description="Acidic residues" evidence="1">
    <location>
        <begin position="385"/>
        <end position="403"/>
    </location>
</feature>
<feature type="compositionally biased region" description="Low complexity" evidence="1">
    <location>
        <begin position="328"/>
        <end position="343"/>
    </location>
</feature>
<dbReference type="GeneID" id="119741716"/>
<dbReference type="EnsemblMetazoa" id="XM_038217584.1">
    <property type="protein sequence ID" value="XP_038073512.1"/>
    <property type="gene ID" value="LOC119741716"/>
</dbReference>
<evidence type="ECO:0000313" key="2">
    <source>
        <dbReference type="EnsemblMetazoa" id="XP_038073512.1"/>
    </source>
</evidence>
<dbReference type="OrthoDB" id="10581228at2759"/>
<feature type="compositionally biased region" description="Basic and acidic residues" evidence="1">
    <location>
        <begin position="246"/>
        <end position="263"/>
    </location>
</feature>
<feature type="compositionally biased region" description="Basic and acidic residues" evidence="1">
    <location>
        <begin position="193"/>
        <end position="208"/>
    </location>
</feature>
<feature type="region of interest" description="Disordered" evidence="1">
    <location>
        <begin position="193"/>
        <end position="516"/>
    </location>
</feature>
<keyword evidence="3" id="KW-1185">Reference proteome</keyword>